<evidence type="ECO:0000313" key="3">
    <source>
        <dbReference type="Proteomes" id="UP000054018"/>
    </source>
</evidence>
<reference evidence="3" key="2">
    <citation type="submission" date="2015-01" db="EMBL/GenBank/DDBJ databases">
        <title>Evolutionary Origins and Diversification of the Mycorrhizal Mutualists.</title>
        <authorList>
            <consortium name="DOE Joint Genome Institute"/>
            <consortium name="Mycorrhizal Genomics Consortium"/>
            <person name="Kohler A."/>
            <person name="Kuo A."/>
            <person name="Nagy L.G."/>
            <person name="Floudas D."/>
            <person name="Copeland A."/>
            <person name="Barry K.W."/>
            <person name="Cichocki N."/>
            <person name="Veneault-Fourrey C."/>
            <person name="LaButti K."/>
            <person name="Lindquist E.A."/>
            <person name="Lipzen A."/>
            <person name="Lundell T."/>
            <person name="Morin E."/>
            <person name="Murat C."/>
            <person name="Riley R."/>
            <person name="Ohm R."/>
            <person name="Sun H."/>
            <person name="Tunlid A."/>
            <person name="Henrissat B."/>
            <person name="Grigoriev I.V."/>
            <person name="Hibbett D.S."/>
            <person name="Martin F."/>
        </authorList>
    </citation>
    <scope>NUCLEOTIDE SEQUENCE [LARGE SCALE GENOMIC DNA]</scope>
    <source>
        <strain evidence="3">441</strain>
    </source>
</reference>
<proteinExistence type="predicted"/>
<evidence type="ECO:0000256" key="1">
    <source>
        <dbReference type="SAM" id="MobiDB-lite"/>
    </source>
</evidence>
<dbReference type="Proteomes" id="UP000054018">
    <property type="component" value="Unassembled WGS sequence"/>
</dbReference>
<dbReference type="EMBL" id="KN833724">
    <property type="protein sequence ID" value="KIK23640.1"/>
    <property type="molecule type" value="Genomic_DNA"/>
</dbReference>
<feature type="compositionally biased region" description="Basic residues" evidence="1">
    <location>
        <begin position="26"/>
        <end position="42"/>
    </location>
</feature>
<name>A0A0C9YFJ3_9AGAM</name>
<dbReference type="AlphaFoldDB" id="A0A0C9YFJ3"/>
<keyword evidence="3" id="KW-1185">Reference proteome</keyword>
<dbReference type="HOGENOM" id="CLU_2905043_0_0_1"/>
<evidence type="ECO:0000313" key="2">
    <source>
        <dbReference type="EMBL" id="KIK23640.1"/>
    </source>
</evidence>
<accession>A0A0C9YFJ3</accession>
<protein>
    <submittedName>
        <fullName evidence="2">Uncharacterized protein</fullName>
    </submittedName>
</protein>
<gene>
    <name evidence="2" type="ORF">PISMIDRAFT_679084</name>
</gene>
<feature type="region of interest" description="Disordered" evidence="1">
    <location>
        <begin position="26"/>
        <end position="45"/>
    </location>
</feature>
<reference evidence="2 3" key="1">
    <citation type="submission" date="2014-04" db="EMBL/GenBank/DDBJ databases">
        <authorList>
            <consortium name="DOE Joint Genome Institute"/>
            <person name="Kuo A."/>
            <person name="Kohler A."/>
            <person name="Costa M.D."/>
            <person name="Nagy L.G."/>
            <person name="Floudas D."/>
            <person name="Copeland A."/>
            <person name="Barry K.W."/>
            <person name="Cichocki N."/>
            <person name="Veneault-Fourrey C."/>
            <person name="LaButti K."/>
            <person name="Lindquist E.A."/>
            <person name="Lipzen A."/>
            <person name="Lundell T."/>
            <person name="Morin E."/>
            <person name="Murat C."/>
            <person name="Sun H."/>
            <person name="Tunlid A."/>
            <person name="Henrissat B."/>
            <person name="Grigoriev I.V."/>
            <person name="Hibbett D.S."/>
            <person name="Martin F."/>
            <person name="Nordberg H.P."/>
            <person name="Cantor M.N."/>
            <person name="Hua S.X."/>
        </authorList>
    </citation>
    <scope>NUCLEOTIDE SEQUENCE [LARGE SCALE GENOMIC DNA]</scope>
    <source>
        <strain evidence="2 3">441</strain>
    </source>
</reference>
<sequence>MAPCVGVGGDNCGVMFRNQRMRLSRAHRKSGCLRDRRTRRSSSPRWWTVQDTAVATTEAGNP</sequence>
<organism evidence="2 3">
    <name type="scientific">Pisolithus microcarpus 441</name>
    <dbReference type="NCBI Taxonomy" id="765257"/>
    <lineage>
        <taxon>Eukaryota</taxon>
        <taxon>Fungi</taxon>
        <taxon>Dikarya</taxon>
        <taxon>Basidiomycota</taxon>
        <taxon>Agaricomycotina</taxon>
        <taxon>Agaricomycetes</taxon>
        <taxon>Agaricomycetidae</taxon>
        <taxon>Boletales</taxon>
        <taxon>Sclerodermatineae</taxon>
        <taxon>Pisolithaceae</taxon>
        <taxon>Pisolithus</taxon>
    </lineage>
</organism>